<dbReference type="InterPro" id="IPR018702">
    <property type="entry name" value="DUF2207"/>
</dbReference>
<evidence type="ECO:0000256" key="3">
    <source>
        <dbReference type="SAM" id="SignalP"/>
    </source>
</evidence>
<reference evidence="6 7" key="1">
    <citation type="submission" date="2019-02" db="EMBL/GenBank/DDBJ databases">
        <title>Sequencing the genomes of 1000 actinobacteria strains.</title>
        <authorList>
            <person name="Klenk H.-P."/>
        </authorList>
    </citation>
    <scope>NUCLEOTIDE SEQUENCE [LARGE SCALE GENOMIC DNA]</scope>
    <source>
        <strain evidence="6 7">DSM 18319</strain>
    </source>
</reference>
<keyword evidence="2" id="KW-0812">Transmembrane</keyword>
<feature type="chain" id="PRO_5020586969" evidence="3">
    <location>
        <begin position="35"/>
        <end position="634"/>
    </location>
</feature>
<feature type="region of interest" description="Disordered" evidence="1">
    <location>
        <begin position="604"/>
        <end position="634"/>
    </location>
</feature>
<keyword evidence="2" id="KW-0472">Membrane</keyword>
<feature type="signal peptide" evidence="3">
    <location>
        <begin position="1"/>
        <end position="34"/>
    </location>
</feature>
<evidence type="ECO:0000313" key="6">
    <source>
        <dbReference type="EMBL" id="RZU64673.1"/>
    </source>
</evidence>
<comment type="caution">
    <text evidence="6">The sequence shown here is derived from an EMBL/GenBank/DDBJ whole genome shotgun (WGS) entry which is preliminary data.</text>
</comment>
<protein>
    <submittedName>
        <fullName evidence="6">Putative membrane protein DUF2207</fullName>
    </submittedName>
</protein>
<dbReference type="AlphaFoldDB" id="A0A4Q8AL57"/>
<dbReference type="OrthoDB" id="4973253at2"/>
<dbReference type="Proteomes" id="UP000291483">
    <property type="component" value="Unassembled WGS sequence"/>
</dbReference>
<name>A0A4Q8AL57_9MICO</name>
<dbReference type="Pfam" id="PF20990">
    <property type="entry name" value="DUF2207_C"/>
    <property type="match status" value="1"/>
</dbReference>
<evidence type="ECO:0000256" key="1">
    <source>
        <dbReference type="SAM" id="MobiDB-lite"/>
    </source>
</evidence>
<sequence>MRRLVIQLGSAMIMTALFLATAVGPALITQPATASDEHAVAALGPKLGVDDFRFASLDAEYLLGRDSDGRSTLAVTETLVAVFPEIDQNRGIRRAIPLRYDGHPTDVRVLSVTDENGVARGFEQENDEDDEFLLVTIAADGYVHGAQSYVIRYTQNNVTLDPDDSDVQEFYWDVNGTGWAQPFDRVNAVVTMDDALGDAFTGDVACYRGPEGSTTRCEQLVVGESLPPVIMVGAADLGAFENLSVAMAFDPGTFVPRDASLAASTPGLIGLGAGIVSVAGLIAAIVARRTRWRSAAGRGLVIAEYESPPGVDPLLAAELLGAETKGVTATILDLAVNGAVRIIETKKKRFELELHDPALVTAEGAPVLAALFGDNAAPGARRKLGSSDSALASALVSVGRSTRARSTAAGFRRPVGVGGRIALAAVVLITAVVAVIGSIIALDTDRGGVWPVFVMLASIVAAVFVLILLIDVRPLTRQGAIAKEQLRGLELFIRLAEADRLRMLQSPSGALRDPVASGVATAGVALADAGSPGPVSPDQVLRLHEKLLPYSVLFGQEKEWSAELASLYERAGTDPSWYSGRSGFNVAAFSAGVGSFATASSTSWSSSGSSSSSGGSGGGGSSGGGGGGGGGGGV</sequence>
<dbReference type="EMBL" id="SHLC01000001">
    <property type="protein sequence ID" value="RZU64673.1"/>
    <property type="molecule type" value="Genomic_DNA"/>
</dbReference>
<dbReference type="Pfam" id="PF09972">
    <property type="entry name" value="DUF2207"/>
    <property type="match status" value="1"/>
</dbReference>
<keyword evidence="7" id="KW-1185">Reference proteome</keyword>
<feature type="transmembrane region" description="Helical" evidence="2">
    <location>
        <begin position="448"/>
        <end position="470"/>
    </location>
</feature>
<evidence type="ECO:0000259" key="5">
    <source>
        <dbReference type="Pfam" id="PF20990"/>
    </source>
</evidence>
<feature type="compositionally biased region" description="Gly residues" evidence="1">
    <location>
        <begin position="614"/>
        <end position="634"/>
    </location>
</feature>
<feature type="compositionally biased region" description="Low complexity" evidence="1">
    <location>
        <begin position="604"/>
        <end position="613"/>
    </location>
</feature>
<feature type="transmembrane region" description="Helical" evidence="2">
    <location>
        <begin position="267"/>
        <end position="287"/>
    </location>
</feature>
<accession>A0A4Q8AL57</accession>
<dbReference type="RefSeq" id="WP_130505134.1">
    <property type="nucleotide sequence ID" value="NZ_SHLC01000001.1"/>
</dbReference>
<keyword evidence="2" id="KW-1133">Transmembrane helix</keyword>
<proteinExistence type="predicted"/>
<evidence type="ECO:0000259" key="4">
    <source>
        <dbReference type="Pfam" id="PF09972"/>
    </source>
</evidence>
<feature type="domain" description="Predicted membrane protein YciQ-like C-terminal" evidence="5">
    <location>
        <begin position="303"/>
        <end position="508"/>
    </location>
</feature>
<evidence type="ECO:0000256" key="2">
    <source>
        <dbReference type="SAM" id="Phobius"/>
    </source>
</evidence>
<dbReference type="InterPro" id="IPR048389">
    <property type="entry name" value="YciQ-like_C"/>
</dbReference>
<feature type="transmembrane region" description="Helical" evidence="2">
    <location>
        <begin position="421"/>
        <end position="442"/>
    </location>
</feature>
<feature type="domain" description="DUF2207" evidence="4">
    <location>
        <begin position="72"/>
        <end position="192"/>
    </location>
</feature>
<gene>
    <name evidence="6" type="ORF">EV379_0976</name>
</gene>
<evidence type="ECO:0000313" key="7">
    <source>
        <dbReference type="Proteomes" id="UP000291483"/>
    </source>
</evidence>
<organism evidence="6 7">
    <name type="scientific">Microterricola gilva</name>
    <dbReference type="NCBI Taxonomy" id="393267"/>
    <lineage>
        <taxon>Bacteria</taxon>
        <taxon>Bacillati</taxon>
        <taxon>Actinomycetota</taxon>
        <taxon>Actinomycetes</taxon>
        <taxon>Micrococcales</taxon>
        <taxon>Microbacteriaceae</taxon>
        <taxon>Microterricola</taxon>
    </lineage>
</organism>
<keyword evidence="3" id="KW-0732">Signal</keyword>